<name>A0A016SU10_9BILA</name>
<dbReference type="Proteomes" id="UP000024635">
    <property type="component" value="Unassembled WGS sequence"/>
</dbReference>
<dbReference type="EMBL" id="JARK01001514">
    <property type="protein sequence ID" value="EYB93867.1"/>
    <property type="molecule type" value="Genomic_DNA"/>
</dbReference>
<feature type="compositionally biased region" description="Gly residues" evidence="1">
    <location>
        <begin position="81"/>
        <end position="122"/>
    </location>
</feature>
<feature type="region of interest" description="Disordered" evidence="1">
    <location>
        <begin position="81"/>
        <end position="138"/>
    </location>
</feature>
<evidence type="ECO:0000256" key="2">
    <source>
        <dbReference type="SAM" id="Phobius"/>
    </source>
</evidence>
<feature type="transmembrane region" description="Helical" evidence="2">
    <location>
        <begin position="47"/>
        <end position="68"/>
    </location>
</feature>
<keyword evidence="2" id="KW-1133">Transmembrane helix</keyword>
<evidence type="ECO:0000313" key="4">
    <source>
        <dbReference type="Proteomes" id="UP000024635"/>
    </source>
</evidence>
<comment type="caution">
    <text evidence="3">The sequence shown here is derived from an EMBL/GenBank/DDBJ whole genome shotgun (WGS) entry which is preliminary data.</text>
</comment>
<keyword evidence="4" id="KW-1185">Reference proteome</keyword>
<keyword evidence="2" id="KW-0812">Transmembrane</keyword>
<gene>
    <name evidence="3" type="primary">Acey_s0178.g679</name>
    <name evidence="3" type="ORF">Y032_0178g679</name>
</gene>
<evidence type="ECO:0000313" key="3">
    <source>
        <dbReference type="EMBL" id="EYB93867.1"/>
    </source>
</evidence>
<feature type="compositionally biased region" description="Basic and acidic residues" evidence="1">
    <location>
        <begin position="123"/>
        <end position="138"/>
    </location>
</feature>
<organism evidence="3 4">
    <name type="scientific">Ancylostoma ceylanicum</name>
    <dbReference type="NCBI Taxonomy" id="53326"/>
    <lineage>
        <taxon>Eukaryota</taxon>
        <taxon>Metazoa</taxon>
        <taxon>Ecdysozoa</taxon>
        <taxon>Nematoda</taxon>
        <taxon>Chromadorea</taxon>
        <taxon>Rhabditida</taxon>
        <taxon>Rhabditina</taxon>
        <taxon>Rhabditomorpha</taxon>
        <taxon>Strongyloidea</taxon>
        <taxon>Ancylostomatidae</taxon>
        <taxon>Ancylostomatinae</taxon>
        <taxon>Ancylostoma</taxon>
    </lineage>
</organism>
<evidence type="ECO:0000256" key="1">
    <source>
        <dbReference type="SAM" id="MobiDB-lite"/>
    </source>
</evidence>
<sequence length="219" mass="22301">MMEDSGSRIADSASRIADAAASSMNGPNSLGLHCMVACMMQERVRSVGHLCILFPGSMQLWIVLLYIVQVINVCAQDPEEGGGGGGGEGGGGGGGGEGGGGGAGGGGAEAGAGGGGGGGGGDKPPEVKMEGRKDHKIPDPTLEVEVHPVNVQSTGVMEYQAQDGSFTTMYPMACGSSSEFEHGRARYWDVGITKTYLVGMSLPYLSIDFYVVESVSMTL</sequence>
<accession>A0A016SU10</accession>
<dbReference type="AlphaFoldDB" id="A0A016SU10"/>
<protein>
    <submittedName>
        <fullName evidence="3">Uncharacterized protein</fullName>
    </submittedName>
</protein>
<proteinExistence type="predicted"/>
<keyword evidence="2" id="KW-0472">Membrane</keyword>
<reference evidence="4" key="1">
    <citation type="journal article" date="2015" name="Nat. Genet.">
        <title>The genome and transcriptome of the zoonotic hookworm Ancylostoma ceylanicum identify infection-specific gene families.</title>
        <authorList>
            <person name="Schwarz E.M."/>
            <person name="Hu Y."/>
            <person name="Antoshechkin I."/>
            <person name="Miller M.M."/>
            <person name="Sternberg P.W."/>
            <person name="Aroian R.V."/>
        </authorList>
    </citation>
    <scope>NUCLEOTIDE SEQUENCE</scope>
    <source>
        <strain evidence="4">HY135</strain>
    </source>
</reference>